<dbReference type="Gene3D" id="3.30.1330.60">
    <property type="entry name" value="OmpA-like domain"/>
    <property type="match status" value="1"/>
</dbReference>
<feature type="domain" description="OmpA-like" evidence="2">
    <location>
        <begin position="124"/>
        <end position="234"/>
    </location>
</feature>
<reference evidence="3 4" key="1">
    <citation type="submission" date="2019-12" db="EMBL/GenBank/DDBJ databases">
        <title>Roseobacter cerasinus sp. nov., isolated from seawater around aquaculture.</title>
        <authorList>
            <person name="Muramatsu S."/>
            <person name="Takabe Y."/>
            <person name="Mori K."/>
            <person name="Takaichi S."/>
            <person name="Hanada S."/>
        </authorList>
    </citation>
    <scope>NUCLEOTIDE SEQUENCE [LARGE SCALE GENOMIC DNA]</scope>
    <source>
        <strain evidence="3 4">AI77</strain>
    </source>
</reference>
<keyword evidence="1" id="KW-0472">Membrane</keyword>
<dbReference type="CDD" id="cd07185">
    <property type="entry name" value="OmpA_C-like"/>
    <property type="match status" value="1"/>
</dbReference>
<dbReference type="InterPro" id="IPR036737">
    <property type="entry name" value="OmpA-like_sf"/>
</dbReference>
<dbReference type="Proteomes" id="UP000436522">
    <property type="component" value="Unassembled WGS sequence"/>
</dbReference>
<protein>
    <recommendedName>
        <fullName evidence="2">OmpA-like domain-containing protein</fullName>
    </recommendedName>
</protein>
<keyword evidence="4" id="KW-1185">Reference proteome</keyword>
<dbReference type="AlphaFoldDB" id="A0A640VW81"/>
<gene>
    <name evidence="3" type="ORF">So717_30840</name>
</gene>
<name>A0A640VW81_9RHOB</name>
<evidence type="ECO:0000313" key="4">
    <source>
        <dbReference type="Proteomes" id="UP000436522"/>
    </source>
</evidence>
<accession>A0A640VW81</accession>
<dbReference type="InterPro" id="IPR006665">
    <property type="entry name" value="OmpA-like"/>
</dbReference>
<dbReference type="PANTHER" id="PTHR30329">
    <property type="entry name" value="STATOR ELEMENT OF FLAGELLAR MOTOR COMPLEX"/>
    <property type="match status" value="1"/>
</dbReference>
<dbReference type="PANTHER" id="PTHR30329:SF21">
    <property type="entry name" value="LIPOPROTEIN YIAD-RELATED"/>
    <property type="match status" value="1"/>
</dbReference>
<dbReference type="Pfam" id="PF00691">
    <property type="entry name" value="OmpA"/>
    <property type="match status" value="1"/>
</dbReference>
<dbReference type="InterPro" id="IPR050330">
    <property type="entry name" value="Bact_OuterMem_StrucFunc"/>
</dbReference>
<proteinExistence type="predicted"/>
<dbReference type="PROSITE" id="PS51123">
    <property type="entry name" value="OMPA_2"/>
    <property type="match status" value="1"/>
</dbReference>
<evidence type="ECO:0000259" key="2">
    <source>
        <dbReference type="PROSITE" id="PS51123"/>
    </source>
</evidence>
<evidence type="ECO:0000256" key="1">
    <source>
        <dbReference type="PROSITE-ProRule" id="PRU00473"/>
    </source>
</evidence>
<dbReference type="EMBL" id="BLIV01000006">
    <property type="protein sequence ID" value="GFE51331.1"/>
    <property type="molecule type" value="Genomic_DNA"/>
</dbReference>
<evidence type="ECO:0000313" key="3">
    <source>
        <dbReference type="EMBL" id="GFE51331.1"/>
    </source>
</evidence>
<dbReference type="GO" id="GO:0016020">
    <property type="term" value="C:membrane"/>
    <property type="evidence" value="ECO:0007669"/>
    <property type="project" value="UniProtKB-UniRule"/>
</dbReference>
<organism evidence="3 4">
    <name type="scientific">Roseobacter cerasinus</name>
    <dbReference type="NCBI Taxonomy" id="2602289"/>
    <lineage>
        <taxon>Bacteria</taxon>
        <taxon>Pseudomonadati</taxon>
        <taxon>Pseudomonadota</taxon>
        <taxon>Alphaproteobacteria</taxon>
        <taxon>Rhodobacterales</taxon>
        <taxon>Roseobacteraceae</taxon>
        <taxon>Roseobacter</taxon>
    </lineage>
</organism>
<comment type="caution">
    <text evidence="3">The sequence shown here is derived from an EMBL/GenBank/DDBJ whole genome shotgun (WGS) entry which is preliminary data.</text>
</comment>
<dbReference type="SUPFAM" id="SSF103088">
    <property type="entry name" value="OmpA-like"/>
    <property type="match status" value="1"/>
</dbReference>
<sequence>MLKTEQSPPFVAQKLFGIYKKRRSFLATAMWIAGGRMERQVKDGRVMVRFEGAGRALIAGALAMALQAGAAAAQTSSQQGLDRGQYIPSIWVDPDGCEHWVMDDGAEGFMTPHVNRQGIPVCREGRVCALVRSDQFFATDSATISAEGRDSLRAFFRQSDARAFVITGHTDSDASDAYNMRLSLARANTVAGIARAAGVSVSDVRGLGERNPIASNATADGKARNRRVEITCIG</sequence>